<feature type="compositionally biased region" description="Polar residues" evidence="1">
    <location>
        <begin position="26"/>
        <end position="51"/>
    </location>
</feature>
<name>A0A0L6UBI7_9BASI</name>
<proteinExistence type="predicted"/>
<reference evidence="2 3" key="1">
    <citation type="submission" date="2015-08" db="EMBL/GenBank/DDBJ databases">
        <title>Next Generation Sequencing and Analysis of the Genome of Puccinia sorghi L Schw, the Causal Agent of Maize Common Rust.</title>
        <authorList>
            <person name="Rochi L."/>
            <person name="Burguener G."/>
            <person name="Darino M."/>
            <person name="Turjanski A."/>
            <person name="Kreff E."/>
            <person name="Dieguez M.J."/>
            <person name="Sacco F."/>
        </authorList>
    </citation>
    <scope>NUCLEOTIDE SEQUENCE [LARGE SCALE GENOMIC DNA]</scope>
    <source>
        <strain evidence="2 3">RO10H11247</strain>
    </source>
</reference>
<feature type="region of interest" description="Disordered" evidence="1">
    <location>
        <begin position="1"/>
        <end position="51"/>
    </location>
</feature>
<evidence type="ECO:0000256" key="1">
    <source>
        <dbReference type="SAM" id="MobiDB-lite"/>
    </source>
</evidence>
<dbReference type="STRING" id="27349.A0A0L6UBI7"/>
<dbReference type="AlphaFoldDB" id="A0A0L6UBI7"/>
<dbReference type="Proteomes" id="UP000037035">
    <property type="component" value="Unassembled WGS sequence"/>
</dbReference>
<dbReference type="VEuPathDB" id="FungiDB:VP01_76g7"/>
<accession>A0A0L6UBI7</accession>
<evidence type="ECO:0000313" key="3">
    <source>
        <dbReference type="Proteomes" id="UP000037035"/>
    </source>
</evidence>
<dbReference type="OrthoDB" id="428159at2759"/>
<gene>
    <name evidence="2" type="ORF">VP01_76g7</name>
</gene>
<comment type="caution">
    <text evidence="2">The sequence shown here is derived from an EMBL/GenBank/DDBJ whole genome shotgun (WGS) entry which is preliminary data.</text>
</comment>
<evidence type="ECO:0000313" key="2">
    <source>
        <dbReference type="EMBL" id="KNZ45909.1"/>
    </source>
</evidence>
<feature type="compositionally biased region" description="Polar residues" evidence="1">
    <location>
        <begin position="1"/>
        <end position="10"/>
    </location>
</feature>
<dbReference type="EMBL" id="LAVV01013161">
    <property type="protein sequence ID" value="KNZ45909.1"/>
    <property type="molecule type" value="Genomic_DNA"/>
</dbReference>
<keyword evidence="3" id="KW-1185">Reference proteome</keyword>
<protein>
    <submittedName>
        <fullName evidence="2">Uncharacterized protein</fullName>
    </submittedName>
</protein>
<sequence>MSDVQINLTQPHELDEKPMRPKPVSTPESHFSRPISQSCMTPCNPQPSSKSNQVAADVWVKMELAFTVTNVASIASLQTEMNSLA</sequence>
<organism evidence="2 3">
    <name type="scientific">Puccinia sorghi</name>
    <dbReference type="NCBI Taxonomy" id="27349"/>
    <lineage>
        <taxon>Eukaryota</taxon>
        <taxon>Fungi</taxon>
        <taxon>Dikarya</taxon>
        <taxon>Basidiomycota</taxon>
        <taxon>Pucciniomycotina</taxon>
        <taxon>Pucciniomycetes</taxon>
        <taxon>Pucciniales</taxon>
        <taxon>Pucciniaceae</taxon>
        <taxon>Puccinia</taxon>
    </lineage>
</organism>